<sequence length="495" mass="53924">MERCGGKARMMRSLSVQPAMPPRRDSALVCLFENFWNVRLGCQAEELVPRVCGIWVRCGLGIPILACRALGLVLLMNPPHLLKAAQACRSKVGLAGNRLLEQESFTDLDKARVLCVRFPVGQDDKVVAPQRSPDEEHLDVPSTGATKLQQECEDPDESGSECSDERSDEESEEASADVVGGPDEEAEKVDQKVDSEASADVVGGPDEEAEKVETVDTNGSTGPVIRREVPLSCQSLLTDPFEVPVKRQSPPSSILVRDATKPRPKKTLRFSEHVDHRSISPRPRSASAPENSGTADKPHGKKRAAQSGPSTVTTPVPVQSSSFSEFLFLPPVPENKTGPLLSNFLFSPNGSSAQHAVPAIEMESSRRSGEEHHPGCDHHHSRDAHHHSSDAHRSSEAHDRGSGSMVHDSSPCQAGCFESVAEVRSTLVRIERRECGGVLQVADQMAREAHERGLGCSLEQRVLERAYFLFLNGHSSDADENYFTALRIEMTLSSV</sequence>
<feature type="region of interest" description="Disordered" evidence="1">
    <location>
        <begin position="126"/>
        <end position="317"/>
    </location>
</feature>
<proteinExistence type="predicted"/>
<feature type="region of interest" description="Disordered" evidence="1">
    <location>
        <begin position="351"/>
        <end position="408"/>
    </location>
</feature>
<feature type="compositionally biased region" description="Polar residues" evidence="1">
    <location>
        <begin position="307"/>
        <end position="317"/>
    </location>
</feature>
<comment type="caution">
    <text evidence="2">The sequence shown here is derived from an EMBL/GenBank/DDBJ whole genome shotgun (WGS) entry which is preliminary data.</text>
</comment>
<feature type="compositionally biased region" description="Basic and acidic residues" evidence="1">
    <location>
        <begin position="126"/>
        <end position="139"/>
    </location>
</feature>
<feature type="compositionally biased region" description="Basic and acidic residues" evidence="1">
    <location>
        <begin position="269"/>
        <end position="278"/>
    </location>
</feature>
<dbReference type="AlphaFoldDB" id="A0A1Q9DR65"/>
<evidence type="ECO:0000313" key="2">
    <source>
        <dbReference type="EMBL" id="OLP97661.1"/>
    </source>
</evidence>
<evidence type="ECO:0000256" key="1">
    <source>
        <dbReference type="SAM" id="MobiDB-lite"/>
    </source>
</evidence>
<accession>A0A1Q9DR65</accession>
<evidence type="ECO:0000313" key="3">
    <source>
        <dbReference type="Proteomes" id="UP000186817"/>
    </source>
</evidence>
<name>A0A1Q9DR65_SYMMI</name>
<reference evidence="2 3" key="1">
    <citation type="submission" date="2016-02" db="EMBL/GenBank/DDBJ databases">
        <title>Genome analysis of coral dinoflagellate symbionts highlights evolutionary adaptations to a symbiotic lifestyle.</title>
        <authorList>
            <person name="Aranda M."/>
            <person name="Li Y."/>
            <person name="Liew Y.J."/>
            <person name="Baumgarten S."/>
            <person name="Simakov O."/>
            <person name="Wilson M."/>
            <person name="Piel J."/>
            <person name="Ashoor H."/>
            <person name="Bougouffa S."/>
            <person name="Bajic V.B."/>
            <person name="Ryu T."/>
            <person name="Ravasi T."/>
            <person name="Bayer T."/>
            <person name="Micklem G."/>
            <person name="Kim H."/>
            <person name="Bhak J."/>
            <person name="Lajeunesse T.C."/>
            <person name="Voolstra C.R."/>
        </authorList>
    </citation>
    <scope>NUCLEOTIDE SEQUENCE [LARGE SCALE GENOMIC DNA]</scope>
    <source>
        <strain evidence="2 3">CCMP2467</strain>
    </source>
</reference>
<feature type="compositionally biased region" description="Low complexity" evidence="1">
    <location>
        <begin position="280"/>
        <end position="289"/>
    </location>
</feature>
<keyword evidence="3" id="KW-1185">Reference proteome</keyword>
<protein>
    <submittedName>
        <fullName evidence="2">Uncharacterized protein</fullName>
    </submittedName>
</protein>
<organism evidence="2 3">
    <name type="scientific">Symbiodinium microadriaticum</name>
    <name type="common">Dinoflagellate</name>
    <name type="synonym">Zooxanthella microadriatica</name>
    <dbReference type="NCBI Taxonomy" id="2951"/>
    <lineage>
        <taxon>Eukaryota</taxon>
        <taxon>Sar</taxon>
        <taxon>Alveolata</taxon>
        <taxon>Dinophyceae</taxon>
        <taxon>Suessiales</taxon>
        <taxon>Symbiodiniaceae</taxon>
        <taxon>Symbiodinium</taxon>
    </lineage>
</organism>
<feature type="compositionally biased region" description="Basic and acidic residues" evidence="1">
    <location>
        <begin position="363"/>
        <end position="401"/>
    </location>
</feature>
<feature type="compositionally biased region" description="Acidic residues" evidence="1">
    <location>
        <begin position="166"/>
        <end position="175"/>
    </location>
</feature>
<dbReference type="Proteomes" id="UP000186817">
    <property type="component" value="Unassembled WGS sequence"/>
</dbReference>
<gene>
    <name evidence="2" type="ORF">AK812_SmicGene19985</name>
</gene>
<dbReference type="EMBL" id="LSRX01000425">
    <property type="protein sequence ID" value="OLP97661.1"/>
    <property type="molecule type" value="Genomic_DNA"/>
</dbReference>
<dbReference type="OrthoDB" id="449533at2759"/>